<comment type="caution">
    <text evidence="1">The sequence shown here is derived from an EMBL/GenBank/DDBJ whole genome shotgun (WGS) entry which is preliminary data.</text>
</comment>
<accession>A0ACC3D749</accession>
<evidence type="ECO:0000313" key="1">
    <source>
        <dbReference type="EMBL" id="KAK3062647.1"/>
    </source>
</evidence>
<keyword evidence="2" id="KW-1185">Reference proteome</keyword>
<dbReference type="EMBL" id="JAWDJW010007189">
    <property type="protein sequence ID" value="KAK3062647.1"/>
    <property type="molecule type" value="Genomic_DNA"/>
</dbReference>
<organism evidence="1 2">
    <name type="scientific">Coniosporium uncinatum</name>
    <dbReference type="NCBI Taxonomy" id="93489"/>
    <lineage>
        <taxon>Eukaryota</taxon>
        <taxon>Fungi</taxon>
        <taxon>Dikarya</taxon>
        <taxon>Ascomycota</taxon>
        <taxon>Pezizomycotina</taxon>
        <taxon>Dothideomycetes</taxon>
        <taxon>Dothideomycetes incertae sedis</taxon>
        <taxon>Coniosporium</taxon>
    </lineage>
</organism>
<name>A0ACC3D749_9PEZI</name>
<protein>
    <submittedName>
        <fullName evidence="1">Uncharacterized protein</fullName>
    </submittedName>
</protein>
<evidence type="ECO:0000313" key="2">
    <source>
        <dbReference type="Proteomes" id="UP001186974"/>
    </source>
</evidence>
<reference evidence="1" key="1">
    <citation type="submission" date="2024-09" db="EMBL/GenBank/DDBJ databases">
        <title>Black Yeasts Isolated from many extreme environments.</title>
        <authorList>
            <person name="Coleine C."/>
            <person name="Stajich J.E."/>
            <person name="Selbmann L."/>
        </authorList>
    </citation>
    <scope>NUCLEOTIDE SEQUENCE</scope>
    <source>
        <strain evidence="1">CCFEE 5737</strain>
    </source>
</reference>
<sequence length="139" mass="14749">SPTIDKTTGQAAPLTHKRKDSGVSLASSGSWSGDSASFHPCTHVVPAVPSPVPQIRSRSVDEGHSDDKITKWLATVTLLPPSPVAGVEEAYYVEDTEMPDPEPNLPPVPDNNMDGSYGSLVPSCSGEDSISVERLERQP</sequence>
<dbReference type="Proteomes" id="UP001186974">
    <property type="component" value="Unassembled WGS sequence"/>
</dbReference>
<gene>
    <name evidence="1" type="ORF">LTS18_003635</name>
</gene>
<feature type="non-terminal residue" evidence="1">
    <location>
        <position position="1"/>
    </location>
</feature>
<proteinExistence type="predicted"/>